<dbReference type="SMART" id="SM00342">
    <property type="entry name" value="HTH_ARAC"/>
    <property type="match status" value="1"/>
</dbReference>
<dbReference type="InterPro" id="IPR050204">
    <property type="entry name" value="AraC_XylS_family_regulators"/>
</dbReference>
<dbReference type="Proteomes" id="UP001059672">
    <property type="component" value="Chromosome"/>
</dbReference>
<protein>
    <submittedName>
        <fullName evidence="8">Helix-turn-helix transcriptional regulator</fullName>
    </submittedName>
</protein>
<evidence type="ECO:0000256" key="2">
    <source>
        <dbReference type="ARBA" id="ARBA00023015"/>
    </source>
</evidence>
<keyword evidence="5" id="KW-0804">Transcription</keyword>
<dbReference type="InterPro" id="IPR037923">
    <property type="entry name" value="HTH-like"/>
</dbReference>
<evidence type="ECO:0000313" key="9">
    <source>
        <dbReference type="Proteomes" id="UP001059672"/>
    </source>
</evidence>
<keyword evidence="3" id="KW-0238">DNA-binding</keyword>
<dbReference type="Gene3D" id="1.10.10.60">
    <property type="entry name" value="Homeodomain-like"/>
    <property type="match status" value="1"/>
</dbReference>
<dbReference type="InterPro" id="IPR018060">
    <property type="entry name" value="HTH_AraC"/>
</dbReference>
<dbReference type="SUPFAM" id="SSF51215">
    <property type="entry name" value="Regulatory protein AraC"/>
    <property type="match status" value="1"/>
</dbReference>
<feature type="domain" description="HTH araC/xylS-type" evidence="7">
    <location>
        <begin position="164"/>
        <end position="262"/>
    </location>
</feature>
<keyword evidence="2" id="KW-0805">Transcription regulation</keyword>
<dbReference type="PROSITE" id="PS01124">
    <property type="entry name" value="HTH_ARAC_FAMILY_2"/>
    <property type="match status" value="1"/>
</dbReference>
<keyword evidence="9" id="KW-1185">Reference proteome</keyword>
<dbReference type="PANTHER" id="PTHR46796">
    <property type="entry name" value="HTH-TYPE TRANSCRIPTIONAL ACTIVATOR RHAS-RELATED"/>
    <property type="match status" value="1"/>
</dbReference>
<dbReference type="SUPFAM" id="SSF46689">
    <property type="entry name" value="Homeodomain-like"/>
    <property type="match status" value="1"/>
</dbReference>
<reference evidence="8" key="1">
    <citation type="submission" date="2021-04" db="EMBL/GenBank/DDBJ databases">
        <title>Oceanospirillales bacteria with DddD are important DMSP degraders in coastal seawater.</title>
        <authorList>
            <person name="Liu J."/>
        </authorList>
    </citation>
    <scope>NUCLEOTIDE SEQUENCE</scope>
    <source>
        <strain evidence="8">D13-4</strain>
    </source>
</reference>
<accession>A0ABY5HBC9</accession>
<dbReference type="Gene3D" id="2.60.120.10">
    <property type="entry name" value="Jelly Rolls"/>
    <property type="match status" value="1"/>
</dbReference>
<evidence type="ECO:0000256" key="6">
    <source>
        <dbReference type="ARBA" id="ARBA00037345"/>
    </source>
</evidence>
<dbReference type="Pfam" id="PF02311">
    <property type="entry name" value="AraC_binding"/>
    <property type="match status" value="1"/>
</dbReference>
<organism evidence="8 9">
    <name type="scientific">Pseudomonas benzenivorans</name>
    <dbReference type="NCBI Taxonomy" id="556533"/>
    <lineage>
        <taxon>Bacteria</taxon>
        <taxon>Pseudomonadati</taxon>
        <taxon>Pseudomonadota</taxon>
        <taxon>Gammaproteobacteria</taxon>
        <taxon>Pseudomonadales</taxon>
        <taxon>Pseudomonadaceae</taxon>
        <taxon>Pseudomonas</taxon>
    </lineage>
</organism>
<evidence type="ECO:0000256" key="3">
    <source>
        <dbReference type="ARBA" id="ARBA00023125"/>
    </source>
</evidence>
<keyword evidence="1" id="KW-0963">Cytoplasm</keyword>
<dbReference type="PRINTS" id="PR00032">
    <property type="entry name" value="HTHARAC"/>
</dbReference>
<evidence type="ECO:0000256" key="1">
    <source>
        <dbReference type="ARBA" id="ARBA00022490"/>
    </source>
</evidence>
<dbReference type="RefSeq" id="WP_255840298.1">
    <property type="nucleotide sequence ID" value="NZ_CP073346.1"/>
</dbReference>
<sequence>MHSIAPLQVEHFHIEQLSTEREAHHVEYVLSFIVEGQLQMSHGETLTVTAGSVVLVPAGVPHQLLSGHGLQIWWVGFCPGCLGLHENQGPMLPFRQVRLGASPAVSIDPARRALLAQYFAELKRLSAAAGPANPELAKSLLNLILAEVGSAMMPVALTRDALVGNVLDYIQLHCCRPLSLAEVAAVVHKSPAYVTHRVKLATGASVGQWITSNRLHQACTHLLHSSATVAQVAELVGWQDVTHFIRQFSKRFGQTPGAWRRQQRDHGR</sequence>
<gene>
    <name evidence="8" type="ORF">KDW96_10190</name>
</gene>
<evidence type="ECO:0000256" key="4">
    <source>
        <dbReference type="ARBA" id="ARBA00023159"/>
    </source>
</evidence>
<dbReference type="Pfam" id="PF12833">
    <property type="entry name" value="HTH_18"/>
    <property type="match status" value="1"/>
</dbReference>
<dbReference type="InterPro" id="IPR003313">
    <property type="entry name" value="AraC-bd"/>
</dbReference>
<keyword evidence="4" id="KW-0010">Activator</keyword>
<dbReference type="EMBL" id="CP073346">
    <property type="protein sequence ID" value="UTW09642.1"/>
    <property type="molecule type" value="Genomic_DNA"/>
</dbReference>
<dbReference type="InterPro" id="IPR014710">
    <property type="entry name" value="RmlC-like_jellyroll"/>
</dbReference>
<proteinExistence type="predicted"/>
<dbReference type="InterPro" id="IPR009057">
    <property type="entry name" value="Homeodomain-like_sf"/>
</dbReference>
<name>A0ABY5HBC9_9PSED</name>
<comment type="function">
    <text evidence="6">Regulatory protein of the TOL plasmid xyl operons. XylS activates the xylXYZLTEGFJQKIH operon required for the degradation of toluene, m-xylene and p-xylene.</text>
</comment>
<dbReference type="InterPro" id="IPR020449">
    <property type="entry name" value="Tscrpt_reg_AraC-type_HTH"/>
</dbReference>
<evidence type="ECO:0000256" key="5">
    <source>
        <dbReference type="ARBA" id="ARBA00023163"/>
    </source>
</evidence>
<evidence type="ECO:0000313" key="8">
    <source>
        <dbReference type="EMBL" id="UTW09642.1"/>
    </source>
</evidence>
<evidence type="ECO:0000259" key="7">
    <source>
        <dbReference type="PROSITE" id="PS01124"/>
    </source>
</evidence>
<dbReference type="PANTHER" id="PTHR46796:SF13">
    <property type="entry name" value="HTH-TYPE TRANSCRIPTIONAL ACTIVATOR RHAS"/>
    <property type="match status" value="1"/>
</dbReference>